<organism evidence="2 3">
    <name type="scientific">Caenorhabditis auriculariae</name>
    <dbReference type="NCBI Taxonomy" id="2777116"/>
    <lineage>
        <taxon>Eukaryota</taxon>
        <taxon>Metazoa</taxon>
        <taxon>Ecdysozoa</taxon>
        <taxon>Nematoda</taxon>
        <taxon>Chromadorea</taxon>
        <taxon>Rhabditida</taxon>
        <taxon>Rhabditina</taxon>
        <taxon>Rhabditomorpha</taxon>
        <taxon>Rhabditoidea</taxon>
        <taxon>Rhabditidae</taxon>
        <taxon>Peloderinae</taxon>
        <taxon>Caenorhabditis</taxon>
    </lineage>
</organism>
<keyword evidence="1" id="KW-0472">Membrane</keyword>
<keyword evidence="1" id="KW-1133">Transmembrane helix</keyword>
<reference evidence="2" key="1">
    <citation type="submission" date="2020-10" db="EMBL/GenBank/DDBJ databases">
        <authorList>
            <person name="Kikuchi T."/>
        </authorList>
    </citation>
    <scope>NUCLEOTIDE SEQUENCE</scope>
    <source>
        <strain evidence="2">NKZ352</strain>
    </source>
</reference>
<dbReference type="AlphaFoldDB" id="A0A8S1HG96"/>
<proteinExistence type="predicted"/>
<feature type="transmembrane region" description="Helical" evidence="1">
    <location>
        <begin position="70"/>
        <end position="90"/>
    </location>
</feature>
<keyword evidence="3" id="KW-1185">Reference proteome</keyword>
<evidence type="ECO:0000313" key="3">
    <source>
        <dbReference type="Proteomes" id="UP000835052"/>
    </source>
</evidence>
<accession>A0A8S1HG96</accession>
<keyword evidence="1" id="KW-0812">Transmembrane</keyword>
<gene>
    <name evidence="2" type="ORF">CAUJ_LOCUS10214</name>
</gene>
<feature type="transmembrane region" description="Helical" evidence="1">
    <location>
        <begin position="302"/>
        <end position="323"/>
    </location>
</feature>
<dbReference type="Proteomes" id="UP000835052">
    <property type="component" value="Unassembled WGS sequence"/>
</dbReference>
<sequence length="347" mass="39247">MYDPESRSRLKGSRLWNGVFNRPTMEIVAIFILALILIWCVCFLTPPVLGKPRGGGLCVVFLESMAQHSTTLLIFLFLSSLIYSCAGYFIEEQEGPKYCHSCMDNKFADVVVETFWKNSTAPEGIFANRTSCKKRVYEKIRCDEACVEITQSDSGPDASYYLGCSDVLSTLLPESQCQTDKTDFTCEYDIKDSTSWFFVFSFKTPFREEMFETFDEGMEKVEKKIIRSFRRREKIPSDETRATFPTTPAQPRLMPEVVEDLRKIESNSSEPTEEFNAEIFANKTTEESTMEKADFPSMITCLSAALCLFFLVAGLLTALFFIAKTKGSPTAEEESIDDVMVKTALSA</sequence>
<dbReference type="EMBL" id="CAJGYM010000043">
    <property type="protein sequence ID" value="CAD6194295.1"/>
    <property type="molecule type" value="Genomic_DNA"/>
</dbReference>
<protein>
    <submittedName>
        <fullName evidence="2">Uncharacterized protein</fullName>
    </submittedName>
</protein>
<comment type="caution">
    <text evidence="2">The sequence shown here is derived from an EMBL/GenBank/DDBJ whole genome shotgun (WGS) entry which is preliminary data.</text>
</comment>
<name>A0A8S1HG96_9PELO</name>
<feature type="transmembrane region" description="Helical" evidence="1">
    <location>
        <begin position="27"/>
        <end position="49"/>
    </location>
</feature>
<evidence type="ECO:0000313" key="2">
    <source>
        <dbReference type="EMBL" id="CAD6194295.1"/>
    </source>
</evidence>
<evidence type="ECO:0000256" key="1">
    <source>
        <dbReference type="SAM" id="Phobius"/>
    </source>
</evidence>